<reference evidence="2 3" key="1">
    <citation type="submission" date="2018-01" db="EMBL/GenBank/DDBJ databases">
        <title>Whole genome analyses suggest that Burkholderia sensu lato contains two further novel genera in the rhizoxinica-symbiotica group Mycetohabitans gen. nov., and Trinickia gen. nov.: implications for the evolution of diazotrophy and nodulation in the Burkholderiaceae.</title>
        <authorList>
            <person name="Estrada-de los Santos P."/>
            <person name="Palmer M."/>
            <person name="Chavez-Ramirez B."/>
            <person name="Beukes C."/>
            <person name="Steenkamp E.T."/>
            <person name="Hirsch A.M."/>
            <person name="Manyaka P."/>
            <person name="Maluk M."/>
            <person name="Lafos M."/>
            <person name="Crook M."/>
            <person name="Gross E."/>
            <person name="Simon M.F."/>
            <person name="Bueno dos Reis Junior F."/>
            <person name="Poole P.S."/>
            <person name="Venter S.N."/>
            <person name="James E.K."/>
        </authorList>
    </citation>
    <scope>NUCLEOTIDE SEQUENCE [LARGE SCALE GENOMIC DNA]</scope>
    <source>
        <strain evidence="2 3">GP25-8</strain>
    </source>
</reference>
<evidence type="ECO:0000313" key="3">
    <source>
        <dbReference type="Proteomes" id="UP000235347"/>
    </source>
</evidence>
<accession>A0A2N7W7C5</accession>
<dbReference type="RefSeq" id="WP_102609694.1">
    <property type="nucleotide sequence ID" value="NZ_CADIKD010000010.1"/>
</dbReference>
<organism evidence="2 3">
    <name type="scientific">Trinickia soli</name>
    <dbReference type="NCBI Taxonomy" id="380675"/>
    <lineage>
        <taxon>Bacteria</taxon>
        <taxon>Pseudomonadati</taxon>
        <taxon>Pseudomonadota</taxon>
        <taxon>Betaproteobacteria</taxon>
        <taxon>Burkholderiales</taxon>
        <taxon>Burkholderiaceae</taxon>
        <taxon>Trinickia</taxon>
    </lineage>
</organism>
<protein>
    <recommendedName>
        <fullName evidence="1">HipA-like kinase domain-containing protein</fullName>
    </recommendedName>
</protein>
<keyword evidence="3" id="KW-1185">Reference proteome</keyword>
<dbReference type="Proteomes" id="UP000235347">
    <property type="component" value="Unassembled WGS sequence"/>
</dbReference>
<sequence length="272" mass="30032">MSILHPLFEQGRLNREPITSVGGSAHPVVRGRIHLPVRASGVDGYVKLLPRRAFCVESVCAWLAQQVHLPMPEVFWVVVHRNRMRGLWPFGDDEVQWCFGTAALPFAQAVQLDSQSPAALSSMYGLDSLMLAKIALFDELIGNDDRHDGNLLLTARKTIALIDHERALGGAGLELFSSFPPPGPNRMLERVRVLPLTDRAALKEPLRNFCAACTAAVLRLPYGQLVSDDALHEPMRRYLEQRANRLLDTLDHVLGIPDLPGVNPPGLQPPAL</sequence>
<evidence type="ECO:0000313" key="2">
    <source>
        <dbReference type="EMBL" id="PMS25305.1"/>
    </source>
</evidence>
<comment type="caution">
    <text evidence="2">The sequence shown here is derived from an EMBL/GenBank/DDBJ whole genome shotgun (WGS) entry which is preliminary data.</text>
</comment>
<name>A0A2N7W7C5_9BURK</name>
<feature type="domain" description="HipA-like kinase" evidence="1">
    <location>
        <begin position="50"/>
        <end position="168"/>
    </location>
</feature>
<dbReference type="AlphaFoldDB" id="A0A2N7W7C5"/>
<dbReference type="EMBL" id="PNYB01000007">
    <property type="protein sequence ID" value="PMS25305.1"/>
    <property type="molecule type" value="Genomic_DNA"/>
</dbReference>
<dbReference type="InterPro" id="IPR046748">
    <property type="entry name" value="HipA_2"/>
</dbReference>
<dbReference type="Pfam" id="PF20613">
    <property type="entry name" value="HipA_2"/>
    <property type="match status" value="1"/>
</dbReference>
<gene>
    <name evidence="2" type="ORF">C0Z19_10155</name>
</gene>
<proteinExistence type="predicted"/>
<evidence type="ECO:0000259" key="1">
    <source>
        <dbReference type="Pfam" id="PF20613"/>
    </source>
</evidence>